<dbReference type="InterPro" id="IPR001343">
    <property type="entry name" value="Hemolysn_Ca-bd"/>
</dbReference>
<keyword evidence="4" id="KW-1185">Reference proteome</keyword>
<sequence>MRKDGTNGPDVLVGTPKDDVLNGLAGNDIIRGLAGSDVLNGGSGRDDLRGGAGNDVLRGGAGRDSLYGGSGADRLFGGAGNDYLDGGTGADKLHGGDGNDILVWNTGPVELRDQFVPGPELDGGAGRDTLRVNSEVLHYIDDFEGGWDGPFRGEVGILAEEGTLSLLVGNSTPEDAPYIFAPVDGIERFEISSLGRVVIETRGEQEIDYTVLATRHDDFLVGGSGRQVLFGRNGDDVIGGGDGDDELYGGAGKDWISGGAGVDWMVGGSGDDVFSDYLPDMLGETISRFEGAGRAGGDTLELQLPATPDRIKVTEGAGFTTFDFLDDDTDAVLTVDASGLVFGLDYFFV</sequence>
<dbReference type="Proteomes" id="UP000595197">
    <property type="component" value="Chromosome"/>
</dbReference>
<protein>
    <recommendedName>
        <fullName evidence="5">Hemolysin type calcium-binding protein</fullName>
    </recommendedName>
</protein>
<reference evidence="3" key="1">
    <citation type="submission" date="2021-02" db="EMBL/GenBank/DDBJ databases">
        <title>Skermanella TT6 skin isolate.</title>
        <authorList>
            <person name="Lee K."/>
            <person name="Ganzorig M."/>
        </authorList>
    </citation>
    <scope>NUCLEOTIDE SEQUENCE</scope>
    <source>
        <strain evidence="3">TT6</strain>
    </source>
</reference>
<dbReference type="InterPro" id="IPR011049">
    <property type="entry name" value="Serralysin-like_metalloprot_C"/>
</dbReference>
<dbReference type="PANTHER" id="PTHR38340">
    <property type="entry name" value="S-LAYER PROTEIN"/>
    <property type="match status" value="1"/>
</dbReference>
<evidence type="ECO:0008006" key="5">
    <source>
        <dbReference type="Google" id="ProtNLM"/>
    </source>
</evidence>
<dbReference type="EMBL" id="CP067420">
    <property type="protein sequence ID" value="QQP91760.1"/>
    <property type="molecule type" value="Genomic_DNA"/>
</dbReference>
<dbReference type="SUPFAM" id="SSF51120">
    <property type="entry name" value="beta-Roll"/>
    <property type="match status" value="2"/>
</dbReference>
<accession>A0ABX7BDE4</accession>
<comment type="subcellular location">
    <subcellularLocation>
        <location evidence="1">Secreted</location>
    </subcellularLocation>
</comment>
<organism evidence="3 4">
    <name type="scientific">Skermanella cutis</name>
    <dbReference type="NCBI Taxonomy" id="2775420"/>
    <lineage>
        <taxon>Bacteria</taxon>
        <taxon>Pseudomonadati</taxon>
        <taxon>Pseudomonadota</taxon>
        <taxon>Alphaproteobacteria</taxon>
        <taxon>Rhodospirillales</taxon>
        <taxon>Azospirillaceae</taxon>
        <taxon>Skermanella</taxon>
    </lineage>
</organism>
<evidence type="ECO:0000313" key="3">
    <source>
        <dbReference type="EMBL" id="QQP91760.1"/>
    </source>
</evidence>
<dbReference type="Gene3D" id="2.150.10.10">
    <property type="entry name" value="Serralysin-like metalloprotease, C-terminal"/>
    <property type="match status" value="3"/>
</dbReference>
<evidence type="ECO:0000313" key="4">
    <source>
        <dbReference type="Proteomes" id="UP000595197"/>
    </source>
</evidence>
<dbReference type="PANTHER" id="PTHR38340:SF1">
    <property type="entry name" value="S-LAYER PROTEIN"/>
    <property type="match status" value="1"/>
</dbReference>
<dbReference type="InterPro" id="IPR050557">
    <property type="entry name" value="RTX_toxin/Mannuronan_C5-epim"/>
</dbReference>
<evidence type="ECO:0000256" key="1">
    <source>
        <dbReference type="ARBA" id="ARBA00004613"/>
    </source>
</evidence>
<dbReference type="Pfam" id="PF00353">
    <property type="entry name" value="HemolysinCabind"/>
    <property type="match status" value="3"/>
</dbReference>
<dbReference type="RefSeq" id="WP_201080010.1">
    <property type="nucleotide sequence ID" value="NZ_CP067420.1"/>
</dbReference>
<keyword evidence="2" id="KW-0964">Secreted</keyword>
<dbReference type="PROSITE" id="PS00330">
    <property type="entry name" value="HEMOLYSIN_CALCIUM"/>
    <property type="match status" value="5"/>
</dbReference>
<name>A0ABX7BDE4_9PROT</name>
<dbReference type="InterPro" id="IPR018511">
    <property type="entry name" value="Hemolysin-typ_Ca-bd_CS"/>
</dbReference>
<gene>
    <name evidence="3" type="ORF">IGS68_11385</name>
</gene>
<dbReference type="PRINTS" id="PR00313">
    <property type="entry name" value="CABNDNGRPT"/>
</dbReference>
<proteinExistence type="predicted"/>
<evidence type="ECO:0000256" key="2">
    <source>
        <dbReference type="ARBA" id="ARBA00022525"/>
    </source>
</evidence>